<dbReference type="InterPro" id="IPR001251">
    <property type="entry name" value="CRAL-TRIO_dom"/>
</dbReference>
<evidence type="ECO:0000256" key="1">
    <source>
        <dbReference type="SAM" id="SignalP"/>
    </source>
</evidence>
<dbReference type="GO" id="GO:0008526">
    <property type="term" value="F:phosphatidylinositol transfer activity"/>
    <property type="evidence" value="ECO:0007669"/>
    <property type="project" value="TreeGrafter"/>
</dbReference>
<dbReference type="SUPFAM" id="SSF52087">
    <property type="entry name" value="CRAL/TRIO domain"/>
    <property type="match status" value="1"/>
</dbReference>
<sequence length="123" mass="14203">MTAISLKLMILSILCCALQNTKGVEGNIRHYVYLLENAILNLPEGQEQMIWLIDFSDVSMRTYISVRLAQEIIHVLQNHYPGRLTVAFLYNPPKIFEAFGRFVNRSHRICIAVTSCMLAWRFV</sequence>
<organism evidence="3">
    <name type="scientific">Opuntia streptacantha</name>
    <name type="common">Prickly pear cactus</name>
    <name type="synonym">Opuntia cardona</name>
    <dbReference type="NCBI Taxonomy" id="393608"/>
    <lineage>
        <taxon>Eukaryota</taxon>
        <taxon>Viridiplantae</taxon>
        <taxon>Streptophyta</taxon>
        <taxon>Embryophyta</taxon>
        <taxon>Tracheophyta</taxon>
        <taxon>Spermatophyta</taxon>
        <taxon>Magnoliopsida</taxon>
        <taxon>eudicotyledons</taxon>
        <taxon>Gunneridae</taxon>
        <taxon>Pentapetalae</taxon>
        <taxon>Caryophyllales</taxon>
        <taxon>Cactineae</taxon>
        <taxon>Cactaceae</taxon>
        <taxon>Opuntioideae</taxon>
        <taxon>Opuntia</taxon>
    </lineage>
</organism>
<dbReference type="Gene3D" id="3.40.525.10">
    <property type="entry name" value="CRAL-TRIO lipid binding domain"/>
    <property type="match status" value="1"/>
</dbReference>
<reference evidence="3" key="1">
    <citation type="journal article" date="2013" name="J. Plant Res.">
        <title>Effect of fungi and light on seed germination of three Opuntia species from semiarid lands of central Mexico.</title>
        <authorList>
            <person name="Delgado-Sanchez P."/>
            <person name="Jimenez-Bremont J.F."/>
            <person name="Guerrero-Gonzalez Mde L."/>
            <person name="Flores J."/>
        </authorList>
    </citation>
    <scope>NUCLEOTIDE SEQUENCE</scope>
    <source>
        <tissue evidence="3">Cladode</tissue>
    </source>
</reference>
<dbReference type="AlphaFoldDB" id="A0A7C8YDQ2"/>
<feature type="domain" description="CRAL-TRIO" evidence="2">
    <location>
        <begin position="17"/>
        <end position="103"/>
    </location>
</feature>
<evidence type="ECO:0000313" key="3">
    <source>
        <dbReference type="EMBL" id="MBA4615612.1"/>
    </source>
</evidence>
<reference evidence="3" key="2">
    <citation type="submission" date="2020-07" db="EMBL/GenBank/DDBJ databases">
        <authorList>
            <person name="Vera ALvarez R."/>
            <person name="Arias-Moreno D.M."/>
            <person name="Jimenez-Jacinto V."/>
            <person name="Jimenez-Bremont J.F."/>
            <person name="Swaminathan K."/>
            <person name="Moose S.P."/>
            <person name="Guerrero-Gonzalez M.L."/>
            <person name="Marino-Ramirez L."/>
            <person name="Landsman D."/>
            <person name="Rodriguez-Kessler M."/>
            <person name="Delgado-Sanchez P."/>
        </authorList>
    </citation>
    <scope>NUCLEOTIDE SEQUENCE</scope>
    <source>
        <tissue evidence="3">Cladode</tissue>
    </source>
</reference>
<proteinExistence type="predicted"/>
<dbReference type="PANTHER" id="PTHR45824:SF17">
    <property type="entry name" value="CRAL-TRIO DOMAIN-CONTAINING PROTEIN C23B6.04C"/>
    <property type="match status" value="1"/>
</dbReference>
<feature type="signal peptide" evidence="1">
    <location>
        <begin position="1"/>
        <end position="23"/>
    </location>
</feature>
<evidence type="ECO:0000259" key="2">
    <source>
        <dbReference type="Pfam" id="PF00650"/>
    </source>
</evidence>
<dbReference type="CDD" id="cd00170">
    <property type="entry name" value="SEC14"/>
    <property type="match status" value="1"/>
</dbReference>
<feature type="chain" id="PRO_5028444254" description="CRAL-TRIO domain-containing protein" evidence="1">
    <location>
        <begin position="24"/>
        <end position="123"/>
    </location>
</feature>
<protein>
    <recommendedName>
        <fullName evidence="2">CRAL-TRIO domain-containing protein</fullName>
    </recommendedName>
</protein>
<dbReference type="PANTHER" id="PTHR45824">
    <property type="entry name" value="GH16843P"/>
    <property type="match status" value="1"/>
</dbReference>
<dbReference type="InterPro" id="IPR036865">
    <property type="entry name" value="CRAL-TRIO_dom_sf"/>
</dbReference>
<dbReference type="InterPro" id="IPR052578">
    <property type="entry name" value="PI_Transfer_CRAL-TRIO"/>
</dbReference>
<keyword evidence="1" id="KW-0732">Signal</keyword>
<dbReference type="EMBL" id="GISG01008036">
    <property type="protein sequence ID" value="MBA4615612.1"/>
    <property type="molecule type" value="Transcribed_RNA"/>
</dbReference>
<dbReference type="Pfam" id="PF00650">
    <property type="entry name" value="CRAL_TRIO"/>
    <property type="match status" value="1"/>
</dbReference>
<name>A0A7C8YDQ2_OPUST</name>
<accession>A0A7C8YDQ2</accession>